<dbReference type="EMBL" id="MT143014">
    <property type="protein sequence ID" value="QJA91795.1"/>
    <property type="molecule type" value="Genomic_DNA"/>
</dbReference>
<protein>
    <submittedName>
        <fullName evidence="1">Uncharacterized protein</fullName>
    </submittedName>
</protein>
<gene>
    <name evidence="1" type="ORF">MM415B03253_0002</name>
</gene>
<organism evidence="1">
    <name type="scientific">viral metagenome</name>
    <dbReference type="NCBI Taxonomy" id="1070528"/>
    <lineage>
        <taxon>unclassified sequences</taxon>
        <taxon>metagenomes</taxon>
        <taxon>organismal metagenomes</taxon>
    </lineage>
</organism>
<sequence>MSINTSTLILLEQLLMESCGDYLSFETTTNITTNKSVISTTLNQYDDGEDGYFDDRWIHIQGVTNPDVERKIGSTTYDTATGTCYVYGANLVAEAAAMTCRITRYKREKYKTALLRAIEEVYGLGLLYKAVDDLTLVTGNRAVDGHFESWSSATALTYWTASNITLAQTSTAGLTRGGTYSAKCTAGAANGYISIHSNTYPELLDFQGRTIDAYVQAYPQTANDANIVIYTKQADGTEQTLTSTTATPAGEFTEIKHESQTINDNLTDFEIRLKVTTNGQYVYYDDLYVGDRNLTRYLLPDSFVGGKLEQVWMQQTGQSNELFYDLNSFTRERGKQLAFVITSNGTNRYLELMEAPPNKRRLRLIGEAPLETLSATTDTITLDAWRIPLLIAKARMIFWERESVPVSSEDSSKFEYEYSKAARDYSRLLSNKMPERIEYQER</sequence>
<proteinExistence type="predicted"/>
<accession>A0A6M3LFC8</accession>
<name>A0A6M3LFC8_9ZZZZ</name>
<dbReference type="Gene3D" id="2.60.120.260">
    <property type="entry name" value="Galactose-binding domain-like"/>
    <property type="match status" value="1"/>
</dbReference>
<evidence type="ECO:0000313" key="1">
    <source>
        <dbReference type="EMBL" id="QJA91795.1"/>
    </source>
</evidence>
<reference evidence="1" key="1">
    <citation type="submission" date="2020-03" db="EMBL/GenBank/DDBJ databases">
        <title>The deep terrestrial virosphere.</title>
        <authorList>
            <person name="Holmfeldt K."/>
            <person name="Nilsson E."/>
            <person name="Simone D."/>
            <person name="Lopez-Fernandez M."/>
            <person name="Wu X."/>
            <person name="de Brujin I."/>
            <person name="Lundin D."/>
            <person name="Andersson A."/>
            <person name="Bertilsson S."/>
            <person name="Dopson M."/>
        </authorList>
    </citation>
    <scope>NUCLEOTIDE SEQUENCE</scope>
    <source>
        <strain evidence="1">MM415B03253</strain>
    </source>
</reference>
<dbReference type="AlphaFoldDB" id="A0A6M3LFC8"/>